<accession>A0A1I7W901</accession>
<proteinExistence type="predicted"/>
<dbReference type="AlphaFoldDB" id="A0A1I7W901"/>
<keyword evidence="2" id="KW-1185">Reference proteome</keyword>
<evidence type="ECO:0000313" key="3">
    <source>
        <dbReference type="WBParaSite" id="Hba_01127"/>
    </source>
</evidence>
<organism evidence="2 3">
    <name type="scientific">Heterorhabditis bacteriophora</name>
    <name type="common">Entomopathogenic nematode worm</name>
    <dbReference type="NCBI Taxonomy" id="37862"/>
    <lineage>
        <taxon>Eukaryota</taxon>
        <taxon>Metazoa</taxon>
        <taxon>Ecdysozoa</taxon>
        <taxon>Nematoda</taxon>
        <taxon>Chromadorea</taxon>
        <taxon>Rhabditida</taxon>
        <taxon>Rhabditina</taxon>
        <taxon>Rhabditomorpha</taxon>
        <taxon>Strongyloidea</taxon>
        <taxon>Heterorhabditidae</taxon>
        <taxon>Heterorhabditis</taxon>
    </lineage>
</organism>
<name>A0A1I7W901_HETBA</name>
<dbReference type="Proteomes" id="UP000095283">
    <property type="component" value="Unplaced"/>
</dbReference>
<reference evidence="3" key="1">
    <citation type="submission" date="2016-11" db="UniProtKB">
        <authorList>
            <consortium name="WormBaseParasite"/>
        </authorList>
    </citation>
    <scope>IDENTIFICATION</scope>
</reference>
<evidence type="ECO:0000313" key="2">
    <source>
        <dbReference type="Proteomes" id="UP000095283"/>
    </source>
</evidence>
<protein>
    <submittedName>
        <fullName evidence="3">Uncharacterized protein</fullName>
    </submittedName>
</protein>
<evidence type="ECO:0000256" key="1">
    <source>
        <dbReference type="SAM" id="MobiDB-lite"/>
    </source>
</evidence>
<feature type="compositionally biased region" description="Low complexity" evidence="1">
    <location>
        <begin position="22"/>
        <end position="33"/>
    </location>
</feature>
<sequence>MDHQEIVEGTTTARPTRRTTHSTRSTTTRPRPTTTRRRPTTTPSIGKTSSVNFLEQL</sequence>
<dbReference type="WBParaSite" id="Hba_01127">
    <property type="protein sequence ID" value="Hba_01127"/>
    <property type="gene ID" value="Hba_01127"/>
</dbReference>
<feature type="compositionally biased region" description="Polar residues" evidence="1">
    <location>
        <begin position="45"/>
        <end position="57"/>
    </location>
</feature>
<feature type="region of interest" description="Disordered" evidence="1">
    <location>
        <begin position="1"/>
        <end position="57"/>
    </location>
</feature>